<organism evidence="3 6">
    <name type="scientific">Pandoraea cepalis</name>
    <dbReference type="NCBI Taxonomy" id="2508294"/>
    <lineage>
        <taxon>Bacteria</taxon>
        <taxon>Pseudomonadati</taxon>
        <taxon>Pseudomonadota</taxon>
        <taxon>Betaproteobacteria</taxon>
        <taxon>Burkholderiales</taxon>
        <taxon>Burkholderiaceae</taxon>
        <taxon>Pandoraea</taxon>
    </lineage>
</organism>
<sequence>MPTARPLCRPRSLTTRSHTMRSRKLLAFALLLFAPILAWAGNTDSSTLFNLADNDLAKKLIFDGIFGGVNGSDTSGLGGAITIFNDIILTAAGFLAGYILVAGTMKTAHEGTFLGSWSSMWVPVRVAVGTAALLPVLNGYNVAQAVVLWVAMQGVGAANSAWTAFTQQPIAAASFIAPDQTQAALSLAQKMLLSNVCVQAFQASQTYNDYAAAASDQYTISDDTYAATPFNTAPTDLIPGAVGYTYGSTTGGDGNTSQCGEVVLQLPATGTAGLDTQSQTVNDLANMSAVNSAVQGAMQTGMTTMQAALVPIATQIAQAGTGTAKSPTPAAVNSALTAAASTFAAGVKQSLTSAPSVMNAQVQSNIQQDGFMFVGAWYMKLAKAGQMFSDAATAMPIASGQDGQRRTGNGSNDQYIDSAMTLTRNLIVQGQSKAAHSFTGLGAQANADSNLASQILNWFIADNNLGFGSDANALLSQNPVIGAAQLGRKMINWAWVALGAGATAAAGGGAAAGEVFGKLAGTDTAAIIAGNFLTPAFYMLFIPLIGAGVALSLIPMIPALMWGMGVIGYVALLVEAMLGASIWMLAHLHPEGDGVGRGGKGYALLLDLFLRPTLMVMGFIASVALMTPMGWFFSSLFIGAATESDALTGFAGLTVLIAMMMLYGGIQVVVIRKIFALIHAIPDQVLRWIGEAVGGGGHSLGEGMNQMGSEVGGAGRTLVGVLPSGMNGQGVSNAVQQLAERRKKRAAQAERDGSGSTPVRVPQGGGAGGGSKDKPEGGTPGGASSLSAARAQAKQDGGASGGTGATSPKGGEASSTGAGAGASREAGGATAKPDGAATNAPAAKAEGGGEAKAEGGGNALSRSLDEARDRMTEARDRLTDDKAQDGSKKDEGGGSTA</sequence>
<dbReference type="EMBL" id="QAID01000035">
    <property type="protein sequence ID" value="MDN4578185.1"/>
    <property type="molecule type" value="Genomic_DNA"/>
</dbReference>
<feature type="compositionally biased region" description="Low complexity" evidence="1">
    <location>
        <begin position="805"/>
        <end position="831"/>
    </location>
</feature>
<evidence type="ECO:0000313" key="3">
    <source>
        <dbReference type="EMBL" id="MDN4573643.1"/>
    </source>
</evidence>
<feature type="region of interest" description="Disordered" evidence="1">
    <location>
        <begin position="735"/>
        <end position="897"/>
    </location>
</feature>
<proteinExistence type="predicted"/>
<dbReference type="NCBIfam" id="TIGR04346">
    <property type="entry name" value="DotA_TraY"/>
    <property type="match status" value="1"/>
</dbReference>
<gene>
    <name evidence="3" type="ORF">DBA34_10275</name>
    <name evidence="4" type="ORF">DBB29_08655</name>
</gene>
<evidence type="ECO:0000256" key="2">
    <source>
        <dbReference type="SAM" id="Phobius"/>
    </source>
</evidence>
<evidence type="ECO:0000256" key="1">
    <source>
        <dbReference type="SAM" id="MobiDB-lite"/>
    </source>
</evidence>
<dbReference type="Proteomes" id="UP001172788">
    <property type="component" value="Unassembled WGS sequence"/>
</dbReference>
<dbReference type="EMBL" id="QAIC01000037">
    <property type="protein sequence ID" value="MDN4573643.1"/>
    <property type="molecule type" value="Genomic_DNA"/>
</dbReference>
<keyword evidence="2" id="KW-0812">Transmembrane</keyword>
<keyword evidence="5" id="KW-1185">Reference proteome</keyword>
<dbReference type="AlphaFoldDB" id="A0AAW7MLI0"/>
<evidence type="ECO:0000313" key="6">
    <source>
        <dbReference type="Proteomes" id="UP001172791"/>
    </source>
</evidence>
<name>A0AAW7MLI0_9BURK</name>
<dbReference type="InterPro" id="IPR027628">
    <property type="entry name" value="DotA_TraY"/>
</dbReference>
<keyword evidence="2" id="KW-1133">Transmembrane helix</keyword>
<feature type="transmembrane region" description="Helical" evidence="2">
    <location>
        <begin position="77"/>
        <end position="101"/>
    </location>
</feature>
<feature type="compositionally biased region" description="Basic and acidic residues" evidence="1">
    <location>
        <begin position="863"/>
        <end position="897"/>
    </location>
</feature>
<dbReference type="Proteomes" id="UP001172791">
    <property type="component" value="Unassembled WGS sequence"/>
</dbReference>
<keyword evidence="2" id="KW-0472">Membrane</keyword>
<feature type="transmembrane region" description="Helical" evidence="2">
    <location>
        <begin position="566"/>
        <end position="586"/>
    </location>
</feature>
<reference evidence="3" key="1">
    <citation type="submission" date="2018-04" db="EMBL/GenBank/DDBJ databases">
        <authorList>
            <person name="Jy Z."/>
        </authorList>
    </citation>
    <scope>NUCLEOTIDE SEQUENCE</scope>
    <source>
        <strain evidence="4">AS13</strain>
        <strain evidence="3">LA18</strain>
    </source>
</reference>
<feature type="transmembrane region" description="Helical" evidence="2">
    <location>
        <begin position="532"/>
        <end position="554"/>
    </location>
</feature>
<evidence type="ECO:0000313" key="4">
    <source>
        <dbReference type="EMBL" id="MDN4578185.1"/>
    </source>
</evidence>
<evidence type="ECO:0008006" key="7">
    <source>
        <dbReference type="Google" id="ProtNLM"/>
    </source>
</evidence>
<feature type="transmembrane region" description="Helical" evidence="2">
    <location>
        <begin position="493"/>
        <end position="512"/>
    </location>
</feature>
<evidence type="ECO:0000313" key="5">
    <source>
        <dbReference type="Proteomes" id="UP001172788"/>
    </source>
</evidence>
<feature type="transmembrane region" description="Helical" evidence="2">
    <location>
        <begin position="646"/>
        <end position="666"/>
    </location>
</feature>
<protein>
    <recommendedName>
        <fullName evidence="7">DotA/TraY family protein</fullName>
    </recommendedName>
</protein>
<comment type="caution">
    <text evidence="3">The sequence shown here is derived from an EMBL/GenBank/DDBJ whole genome shotgun (WGS) entry which is preliminary data.</text>
</comment>
<accession>A0AAW7MLI0</accession>
<feature type="transmembrane region" description="Helical" evidence="2">
    <location>
        <begin position="614"/>
        <end position="634"/>
    </location>
</feature>